<feature type="compositionally biased region" description="Basic and acidic residues" evidence="1">
    <location>
        <begin position="29"/>
        <end position="40"/>
    </location>
</feature>
<organism evidence="2 3">
    <name type="scientific">Camelus dromedarius</name>
    <name type="common">Dromedary</name>
    <name type="synonym">Arabian camel</name>
    <dbReference type="NCBI Taxonomy" id="9838"/>
    <lineage>
        <taxon>Eukaryota</taxon>
        <taxon>Metazoa</taxon>
        <taxon>Chordata</taxon>
        <taxon>Craniata</taxon>
        <taxon>Vertebrata</taxon>
        <taxon>Euteleostomi</taxon>
        <taxon>Mammalia</taxon>
        <taxon>Eutheria</taxon>
        <taxon>Laurasiatheria</taxon>
        <taxon>Artiodactyla</taxon>
        <taxon>Tylopoda</taxon>
        <taxon>Camelidae</taxon>
        <taxon>Camelus</taxon>
    </lineage>
</organism>
<keyword evidence="3" id="KW-1185">Reference proteome</keyword>
<gene>
    <name evidence="2" type="ORF">Cadr_000017211</name>
</gene>
<dbReference type="EMBL" id="JWIN03000012">
    <property type="protein sequence ID" value="KAB1269458.1"/>
    <property type="molecule type" value="Genomic_DNA"/>
</dbReference>
<dbReference type="Pfam" id="PF15720">
    <property type="entry name" value="DUF4675"/>
    <property type="match status" value="1"/>
</dbReference>
<evidence type="ECO:0000313" key="3">
    <source>
        <dbReference type="Proteomes" id="UP000299084"/>
    </source>
</evidence>
<sequence>MFTRFCSSSLKMQQLACNYPLEKDEDTPEDKRHLKAKREPPQGAPENSSNAGVPWKLPAAGPLSRVEITEPPVPRVQPRGCGTSPRHPLESLSKKHCENRGIVSTLIGKLQAEFPPRPL</sequence>
<evidence type="ECO:0000256" key="1">
    <source>
        <dbReference type="SAM" id="MobiDB-lite"/>
    </source>
</evidence>
<protein>
    <submittedName>
        <fullName evidence="2">Uncharacterized protein</fullName>
    </submittedName>
</protein>
<reference evidence="2 3" key="1">
    <citation type="journal article" date="2019" name="Mol. Ecol. Resour.">
        <title>Improving Illumina assemblies with Hi-C and long reads: an example with the North African dromedary.</title>
        <authorList>
            <person name="Elbers J.P."/>
            <person name="Rogers M.F."/>
            <person name="Perelman P.L."/>
            <person name="Proskuryakova A.A."/>
            <person name="Serdyukova N.A."/>
            <person name="Johnson W.E."/>
            <person name="Horin P."/>
            <person name="Corander J."/>
            <person name="Murphy D."/>
            <person name="Burger P.A."/>
        </authorList>
    </citation>
    <scope>NUCLEOTIDE SEQUENCE [LARGE SCALE GENOMIC DNA]</scope>
    <source>
        <strain evidence="2">Drom800</strain>
        <tissue evidence="2">Blood</tissue>
    </source>
</reference>
<name>A0A5N4DE97_CAMDR</name>
<accession>A0A5N4DE97</accession>
<dbReference type="Proteomes" id="UP000299084">
    <property type="component" value="Unassembled WGS sequence"/>
</dbReference>
<dbReference type="AlphaFoldDB" id="A0A5N4DE97"/>
<evidence type="ECO:0000313" key="2">
    <source>
        <dbReference type="EMBL" id="KAB1269458.1"/>
    </source>
</evidence>
<feature type="region of interest" description="Disordered" evidence="1">
    <location>
        <begin position="20"/>
        <end position="95"/>
    </location>
</feature>
<comment type="caution">
    <text evidence="2">The sequence shown here is derived from an EMBL/GenBank/DDBJ whole genome shotgun (WGS) entry which is preliminary data.</text>
</comment>
<proteinExistence type="predicted"/>